<organism evidence="4 5">
    <name type="scientific">Clytia hemisphaerica</name>
    <dbReference type="NCBI Taxonomy" id="252671"/>
    <lineage>
        <taxon>Eukaryota</taxon>
        <taxon>Metazoa</taxon>
        <taxon>Cnidaria</taxon>
        <taxon>Hydrozoa</taxon>
        <taxon>Hydroidolina</taxon>
        <taxon>Leptothecata</taxon>
        <taxon>Obeliida</taxon>
        <taxon>Clytiidae</taxon>
        <taxon>Clytia</taxon>
    </lineage>
</organism>
<protein>
    <recommendedName>
        <fullName evidence="3">Bromo domain-containing protein</fullName>
    </recommendedName>
</protein>
<dbReference type="AlphaFoldDB" id="A0A7M5WX99"/>
<dbReference type="Pfam" id="PF00439">
    <property type="entry name" value="Bromodomain"/>
    <property type="match status" value="1"/>
</dbReference>
<evidence type="ECO:0000256" key="2">
    <source>
        <dbReference type="PROSITE-ProRule" id="PRU00035"/>
    </source>
</evidence>
<dbReference type="InterPro" id="IPR051831">
    <property type="entry name" value="Bromodomain_contain_prot"/>
</dbReference>
<dbReference type="InterPro" id="IPR036427">
    <property type="entry name" value="Bromodomain-like_sf"/>
</dbReference>
<evidence type="ECO:0000256" key="1">
    <source>
        <dbReference type="ARBA" id="ARBA00023117"/>
    </source>
</evidence>
<dbReference type="EnsemblMetazoa" id="CLYHEMT014554.1">
    <property type="protein sequence ID" value="CLYHEMP014554.1"/>
    <property type="gene ID" value="CLYHEMG014554"/>
</dbReference>
<dbReference type="PROSITE" id="PS50014">
    <property type="entry name" value="BROMODOMAIN_2"/>
    <property type="match status" value="1"/>
</dbReference>
<evidence type="ECO:0000313" key="5">
    <source>
        <dbReference type="Proteomes" id="UP000594262"/>
    </source>
</evidence>
<dbReference type="Proteomes" id="UP000594262">
    <property type="component" value="Unplaced"/>
</dbReference>
<dbReference type="SUPFAM" id="SSF47370">
    <property type="entry name" value="Bromodomain"/>
    <property type="match status" value="1"/>
</dbReference>
<dbReference type="InterPro" id="IPR001487">
    <property type="entry name" value="Bromodomain"/>
</dbReference>
<proteinExistence type="predicted"/>
<dbReference type="PANTHER" id="PTHR22881:SF27">
    <property type="entry name" value="BROMODOMAIN CONTAINING 7_9"/>
    <property type="match status" value="1"/>
</dbReference>
<keyword evidence="5" id="KW-1185">Reference proteome</keyword>
<dbReference type="OrthoDB" id="21648at2759"/>
<dbReference type="PRINTS" id="PR00503">
    <property type="entry name" value="BROMODOMAIN"/>
</dbReference>
<sequence>PLHHEEAGHWTFDDYSLFNTGLGTNTLATSESGDGIVLETLERDSPVLQCQTTNCLIIDNTNMPCLKDKEKKADKVDKEIPPFRLCLENLLRNLQRKDVYNIFQFPVSDAVAPGYSKVIKKPMDFMTMSQKIEKDEYTSIEEFLA</sequence>
<dbReference type="GO" id="GO:0005634">
    <property type="term" value="C:nucleus"/>
    <property type="evidence" value="ECO:0007669"/>
    <property type="project" value="TreeGrafter"/>
</dbReference>
<dbReference type="PANTHER" id="PTHR22881">
    <property type="entry name" value="BROMODOMAIN CONTAINING PROTEIN"/>
    <property type="match status" value="1"/>
</dbReference>
<dbReference type="GO" id="GO:0006357">
    <property type="term" value="P:regulation of transcription by RNA polymerase II"/>
    <property type="evidence" value="ECO:0007669"/>
    <property type="project" value="TreeGrafter"/>
</dbReference>
<keyword evidence="1 2" id="KW-0103">Bromodomain</keyword>
<dbReference type="Gene3D" id="1.20.920.10">
    <property type="entry name" value="Bromodomain-like"/>
    <property type="match status" value="1"/>
</dbReference>
<evidence type="ECO:0000259" key="3">
    <source>
        <dbReference type="PROSITE" id="PS50014"/>
    </source>
</evidence>
<accession>A0A7M5WX99</accession>
<feature type="domain" description="Bromo" evidence="3">
    <location>
        <begin position="95"/>
        <end position="145"/>
    </location>
</feature>
<reference evidence="4" key="1">
    <citation type="submission" date="2021-01" db="UniProtKB">
        <authorList>
            <consortium name="EnsemblMetazoa"/>
        </authorList>
    </citation>
    <scope>IDENTIFICATION</scope>
</reference>
<evidence type="ECO:0000313" key="4">
    <source>
        <dbReference type="EnsemblMetazoa" id="CLYHEMP014554.1"/>
    </source>
</evidence>
<name>A0A7M5WX99_9CNID</name>